<dbReference type="PANTHER" id="PTHR43567">
    <property type="entry name" value="FLAVOREDOXIN-RELATED-RELATED"/>
    <property type="match status" value="1"/>
</dbReference>
<dbReference type="AlphaFoldDB" id="A0A9D1JU42"/>
<dbReference type="GO" id="GO:0010181">
    <property type="term" value="F:FMN binding"/>
    <property type="evidence" value="ECO:0007669"/>
    <property type="project" value="InterPro"/>
</dbReference>
<dbReference type="PANTHER" id="PTHR43567:SF5">
    <property type="entry name" value="HYPOTHETICAL CYTOSOLIC PROTEIN"/>
    <property type="match status" value="1"/>
</dbReference>
<accession>A0A9D1JU42</accession>
<dbReference type="Gene3D" id="2.30.110.10">
    <property type="entry name" value="Electron Transport, Fmn-binding Protein, Chain A"/>
    <property type="match status" value="1"/>
</dbReference>
<feature type="domain" description="Flavin reductase like" evidence="2">
    <location>
        <begin position="21"/>
        <end position="133"/>
    </location>
</feature>
<gene>
    <name evidence="3" type="ORF">IAA83_08425</name>
</gene>
<reference evidence="3" key="1">
    <citation type="submission" date="2020-10" db="EMBL/GenBank/DDBJ databases">
        <authorList>
            <person name="Gilroy R."/>
        </authorList>
    </citation>
    <scope>NUCLEOTIDE SEQUENCE</scope>
    <source>
        <strain evidence="3">ChiBcec16-1751</strain>
    </source>
</reference>
<dbReference type="InterPro" id="IPR052174">
    <property type="entry name" value="Flavoredoxin"/>
</dbReference>
<dbReference type="Pfam" id="PF01613">
    <property type="entry name" value="Flavin_Reduct"/>
    <property type="match status" value="1"/>
</dbReference>
<comment type="caution">
    <text evidence="3">The sequence shown here is derived from an EMBL/GenBank/DDBJ whole genome shotgun (WGS) entry which is preliminary data.</text>
</comment>
<protein>
    <submittedName>
        <fullName evidence="3">Flavin reductase family protein</fullName>
    </submittedName>
</protein>
<evidence type="ECO:0000313" key="4">
    <source>
        <dbReference type="Proteomes" id="UP000886741"/>
    </source>
</evidence>
<evidence type="ECO:0000259" key="2">
    <source>
        <dbReference type="Pfam" id="PF01613"/>
    </source>
</evidence>
<reference evidence="3" key="2">
    <citation type="journal article" date="2021" name="PeerJ">
        <title>Extensive microbial diversity within the chicken gut microbiome revealed by metagenomics and culture.</title>
        <authorList>
            <person name="Gilroy R."/>
            <person name="Ravi A."/>
            <person name="Getino M."/>
            <person name="Pursley I."/>
            <person name="Horton D.L."/>
            <person name="Alikhan N.F."/>
            <person name="Baker D."/>
            <person name="Gharbi K."/>
            <person name="Hall N."/>
            <person name="Watson M."/>
            <person name="Adriaenssens E.M."/>
            <person name="Foster-Nyarko E."/>
            <person name="Jarju S."/>
            <person name="Secka A."/>
            <person name="Antonio M."/>
            <person name="Oren A."/>
            <person name="Chaudhuri R.R."/>
            <person name="La Ragione R."/>
            <person name="Hildebrand F."/>
            <person name="Pallen M.J."/>
        </authorList>
    </citation>
    <scope>NUCLEOTIDE SEQUENCE</scope>
    <source>
        <strain evidence="3">ChiBcec16-1751</strain>
    </source>
</reference>
<dbReference type="InterPro" id="IPR012349">
    <property type="entry name" value="Split_barrel_FMN-bd"/>
</dbReference>
<evidence type="ECO:0000256" key="1">
    <source>
        <dbReference type="ARBA" id="ARBA00038054"/>
    </source>
</evidence>
<proteinExistence type="inferred from homology"/>
<dbReference type="SUPFAM" id="SSF50475">
    <property type="entry name" value="FMN-binding split barrel"/>
    <property type="match status" value="1"/>
</dbReference>
<sequence length="180" mass="19843">MERQMFPVYDRASEILNALPGGILLTAAANGRTNTMTIGWGTLGMEWGIPIFTAFVRTGRFTRELLDANPEFTINVPVGAFDRKILGFCGTKSGRDVDKFQELGLTAVPGLEVSVPAIAQLPLTLECRVIYRRAQNPDAIPPRFLEKYYPQDVGSDATGSNRDFHIAYMGEVVASYLLQP</sequence>
<dbReference type="Proteomes" id="UP000886741">
    <property type="component" value="Unassembled WGS sequence"/>
</dbReference>
<name>A0A9D1JU42_9FIRM</name>
<evidence type="ECO:0000313" key="3">
    <source>
        <dbReference type="EMBL" id="HIS65378.1"/>
    </source>
</evidence>
<dbReference type="GO" id="GO:0016646">
    <property type="term" value="F:oxidoreductase activity, acting on the CH-NH group of donors, NAD or NADP as acceptor"/>
    <property type="evidence" value="ECO:0007669"/>
    <property type="project" value="UniProtKB-ARBA"/>
</dbReference>
<comment type="similarity">
    <text evidence="1">Belongs to the flavoredoxin family.</text>
</comment>
<dbReference type="InterPro" id="IPR002563">
    <property type="entry name" value="Flavin_Rdtase-like_dom"/>
</dbReference>
<dbReference type="EMBL" id="DVJJ01000127">
    <property type="protein sequence ID" value="HIS65378.1"/>
    <property type="molecule type" value="Genomic_DNA"/>
</dbReference>
<organism evidence="3 4">
    <name type="scientific">Candidatus Avoscillospira avistercoris</name>
    <dbReference type="NCBI Taxonomy" id="2840707"/>
    <lineage>
        <taxon>Bacteria</taxon>
        <taxon>Bacillati</taxon>
        <taxon>Bacillota</taxon>
        <taxon>Clostridia</taxon>
        <taxon>Eubacteriales</taxon>
        <taxon>Oscillospiraceae</taxon>
        <taxon>Oscillospiraceae incertae sedis</taxon>
        <taxon>Candidatus Avoscillospira</taxon>
    </lineage>
</organism>